<evidence type="ECO:0008006" key="3">
    <source>
        <dbReference type="Google" id="ProtNLM"/>
    </source>
</evidence>
<dbReference type="AlphaFoldDB" id="A0A167HAI2"/>
<dbReference type="EMBL" id="KV417323">
    <property type="protein sequence ID" value="KZO91418.1"/>
    <property type="molecule type" value="Genomic_DNA"/>
</dbReference>
<accession>A0A167HAI2</accession>
<reference evidence="1 2" key="1">
    <citation type="journal article" date="2016" name="Mol. Biol. Evol.">
        <title>Comparative Genomics of Early-Diverging Mushroom-Forming Fungi Provides Insights into the Origins of Lignocellulose Decay Capabilities.</title>
        <authorList>
            <person name="Nagy L.G."/>
            <person name="Riley R."/>
            <person name="Tritt A."/>
            <person name="Adam C."/>
            <person name="Daum C."/>
            <person name="Floudas D."/>
            <person name="Sun H."/>
            <person name="Yadav J.S."/>
            <person name="Pangilinan J."/>
            <person name="Larsson K.H."/>
            <person name="Matsuura K."/>
            <person name="Barry K."/>
            <person name="Labutti K."/>
            <person name="Kuo R."/>
            <person name="Ohm R.A."/>
            <person name="Bhattacharya S.S."/>
            <person name="Shirouzu T."/>
            <person name="Yoshinaga Y."/>
            <person name="Martin F.M."/>
            <person name="Grigoriev I.V."/>
            <person name="Hibbett D.S."/>
        </authorList>
    </citation>
    <scope>NUCLEOTIDE SEQUENCE [LARGE SCALE GENOMIC DNA]</scope>
    <source>
        <strain evidence="1 2">TUFC12733</strain>
    </source>
</reference>
<dbReference type="GO" id="GO:0016705">
    <property type="term" value="F:oxidoreductase activity, acting on paired donors, with incorporation or reduction of molecular oxygen"/>
    <property type="evidence" value="ECO:0007669"/>
    <property type="project" value="InterPro"/>
</dbReference>
<organism evidence="1 2">
    <name type="scientific">Calocera viscosa (strain TUFC12733)</name>
    <dbReference type="NCBI Taxonomy" id="1330018"/>
    <lineage>
        <taxon>Eukaryota</taxon>
        <taxon>Fungi</taxon>
        <taxon>Dikarya</taxon>
        <taxon>Basidiomycota</taxon>
        <taxon>Agaricomycotina</taxon>
        <taxon>Dacrymycetes</taxon>
        <taxon>Dacrymycetales</taxon>
        <taxon>Dacrymycetaceae</taxon>
        <taxon>Calocera</taxon>
    </lineage>
</organism>
<proteinExistence type="predicted"/>
<evidence type="ECO:0000313" key="1">
    <source>
        <dbReference type="EMBL" id="KZO91418.1"/>
    </source>
</evidence>
<dbReference type="Gene3D" id="1.10.630.10">
    <property type="entry name" value="Cytochrome P450"/>
    <property type="match status" value="1"/>
</dbReference>
<evidence type="ECO:0000313" key="2">
    <source>
        <dbReference type="Proteomes" id="UP000076738"/>
    </source>
</evidence>
<gene>
    <name evidence="1" type="ORF">CALVIDRAFT_568224</name>
</gene>
<dbReference type="GO" id="GO:0004497">
    <property type="term" value="F:monooxygenase activity"/>
    <property type="evidence" value="ECO:0007669"/>
    <property type="project" value="InterPro"/>
</dbReference>
<sequence length="55" mass="6162">MGTLLGIILALVDQPKVLYKAQEELEPIVDPERLPIFEDCVSLPYMHAGCNEVLH</sequence>
<dbReference type="InterPro" id="IPR036396">
    <property type="entry name" value="Cyt_P450_sf"/>
</dbReference>
<dbReference type="STRING" id="1330018.A0A167HAI2"/>
<dbReference type="Proteomes" id="UP000076738">
    <property type="component" value="Unassembled WGS sequence"/>
</dbReference>
<dbReference type="Pfam" id="PF00067">
    <property type="entry name" value="p450"/>
    <property type="match status" value="1"/>
</dbReference>
<protein>
    <recommendedName>
        <fullName evidence="3">Cytochrome P450</fullName>
    </recommendedName>
</protein>
<dbReference type="OrthoDB" id="2789670at2759"/>
<keyword evidence="2" id="KW-1185">Reference proteome</keyword>
<dbReference type="SUPFAM" id="SSF48264">
    <property type="entry name" value="Cytochrome P450"/>
    <property type="match status" value="1"/>
</dbReference>
<name>A0A167HAI2_CALVF</name>
<dbReference type="GO" id="GO:0005506">
    <property type="term" value="F:iron ion binding"/>
    <property type="evidence" value="ECO:0007669"/>
    <property type="project" value="InterPro"/>
</dbReference>
<dbReference type="GO" id="GO:0020037">
    <property type="term" value="F:heme binding"/>
    <property type="evidence" value="ECO:0007669"/>
    <property type="project" value="InterPro"/>
</dbReference>
<dbReference type="InterPro" id="IPR001128">
    <property type="entry name" value="Cyt_P450"/>
</dbReference>